<evidence type="ECO:0000313" key="2">
    <source>
        <dbReference type="EMBL" id="KAA1133966.1"/>
    </source>
</evidence>
<evidence type="ECO:0000256" key="1">
    <source>
        <dbReference type="SAM" id="MobiDB-lite"/>
    </source>
</evidence>
<name>A0A5B0S710_PUCGR</name>
<organism evidence="2 3">
    <name type="scientific">Puccinia graminis f. sp. tritici</name>
    <dbReference type="NCBI Taxonomy" id="56615"/>
    <lineage>
        <taxon>Eukaryota</taxon>
        <taxon>Fungi</taxon>
        <taxon>Dikarya</taxon>
        <taxon>Basidiomycota</taxon>
        <taxon>Pucciniomycotina</taxon>
        <taxon>Pucciniomycetes</taxon>
        <taxon>Pucciniales</taxon>
        <taxon>Pucciniaceae</taxon>
        <taxon>Puccinia</taxon>
    </lineage>
</organism>
<gene>
    <name evidence="2" type="ORF">PGTUg99_033807</name>
</gene>
<proteinExistence type="predicted"/>
<dbReference type="Proteomes" id="UP000325313">
    <property type="component" value="Unassembled WGS sequence"/>
</dbReference>
<dbReference type="AlphaFoldDB" id="A0A5B0S710"/>
<sequence length="168" mass="18841">MEHQQQTNTEAMKSGDEETNQVELKGGNPSSTIILNLYYHLYKEQQTGDPSDWPYYYKITPREPIPAWTVSLVNTSFADFKEQAFTHVTASPKIQRLLKMADCSGELNIYCATEGQSPLGVLCPHHRIHHCPFPVFVSAAINEPQQQYTILLSMNAVGKPCVGVRTVS</sequence>
<reference evidence="2 3" key="1">
    <citation type="submission" date="2019-05" db="EMBL/GenBank/DDBJ databases">
        <title>Emergence of the Ug99 lineage of the wheat stem rust pathogen through somatic hybridization.</title>
        <authorList>
            <person name="Li F."/>
            <person name="Upadhyaya N.M."/>
            <person name="Sperschneider J."/>
            <person name="Matny O."/>
            <person name="Nguyen-Phuc H."/>
            <person name="Mago R."/>
            <person name="Raley C."/>
            <person name="Miller M.E."/>
            <person name="Silverstein K.A.T."/>
            <person name="Henningsen E."/>
            <person name="Hirsch C.D."/>
            <person name="Visser B."/>
            <person name="Pretorius Z.A."/>
            <person name="Steffenson B.J."/>
            <person name="Schwessinger B."/>
            <person name="Dodds P.N."/>
            <person name="Figueroa M."/>
        </authorList>
    </citation>
    <scope>NUCLEOTIDE SEQUENCE [LARGE SCALE GENOMIC DNA]</scope>
    <source>
        <strain evidence="2 3">Ug99</strain>
    </source>
</reference>
<dbReference type="EMBL" id="VDEP01000070">
    <property type="protein sequence ID" value="KAA1133966.1"/>
    <property type="molecule type" value="Genomic_DNA"/>
</dbReference>
<protein>
    <submittedName>
        <fullName evidence="2">Uncharacterized protein</fullName>
    </submittedName>
</protein>
<feature type="region of interest" description="Disordered" evidence="1">
    <location>
        <begin position="1"/>
        <end position="27"/>
    </location>
</feature>
<accession>A0A5B0S710</accession>
<evidence type="ECO:0000313" key="3">
    <source>
        <dbReference type="Proteomes" id="UP000325313"/>
    </source>
</evidence>
<feature type="compositionally biased region" description="Polar residues" evidence="1">
    <location>
        <begin position="1"/>
        <end position="11"/>
    </location>
</feature>
<comment type="caution">
    <text evidence="2">The sequence shown here is derived from an EMBL/GenBank/DDBJ whole genome shotgun (WGS) entry which is preliminary data.</text>
</comment>